<dbReference type="SUPFAM" id="SSF52980">
    <property type="entry name" value="Restriction endonuclease-like"/>
    <property type="match status" value="1"/>
</dbReference>
<dbReference type="Proteomes" id="UP000252004">
    <property type="component" value="Chromosome"/>
</dbReference>
<dbReference type="GO" id="GO:0003677">
    <property type="term" value="F:DNA binding"/>
    <property type="evidence" value="ECO:0007669"/>
    <property type="project" value="InterPro"/>
</dbReference>
<evidence type="ECO:0000313" key="3">
    <source>
        <dbReference type="Proteomes" id="UP000252004"/>
    </source>
</evidence>
<dbReference type="InterPro" id="IPR011335">
    <property type="entry name" value="Restrct_endonuc-II-like"/>
</dbReference>
<evidence type="ECO:0000259" key="1">
    <source>
        <dbReference type="Pfam" id="PF04471"/>
    </source>
</evidence>
<dbReference type="OrthoDB" id="4242236at2"/>
<keyword evidence="3" id="KW-1185">Reference proteome</keyword>
<evidence type="ECO:0000313" key="2">
    <source>
        <dbReference type="EMBL" id="AXE23525.1"/>
    </source>
</evidence>
<reference evidence="2 3" key="1">
    <citation type="submission" date="2018-01" db="EMBL/GenBank/DDBJ databases">
        <title>Draft genome Sequence of streptomyces globosus LZH-48.</title>
        <authorList>
            <person name="Ran K."/>
            <person name="Li Z."/>
            <person name="Wei S."/>
            <person name="Dong R."/>
        </authorList>
    </citation>
    <scope>NUCLEOTIDE SEQUENCE [LARGE SCALE GENOMIC DNA]</scope>
    <source>
        <strain evidence="2 3">LZH-48</strain>
    </source>
</reference>
<feature type="domain" description="Restriction endonuclease type IV Mrr" evidence="1">
    <location>
        <begin position="199"/>
        <end position="311"/>
    </location>
</feature>
<dbReference type="PANTHER" id="PTHR30015:SF6">
    <property type="entry name" value="SLL1429 PROTEIN"/>
    <property type="match status" value="1"/>
</dbReference>
<gene>
    <name evidence="2" type="ORF">C0216_08670</name>
</gene>
<dbReference type="AlphaFoldDB" id="A0A344TY04"/>
<organism evidence="2 3">
    <name type="scientific">Streptomyces globosus</name>
    <dbReference type="NCBI Taxonomy" id="68209"/>
    <lineage>
        <taxon>Bacteria</taxon>
        <taxon>Bacillati</taxon>
        <taxon>Actinomycetota</taxon>
        <taxon>Actinomycetes</taxon>
        <taxon>Kitasatosporales</taxon>
        <taxon>Streptomycetaceae</taxon>
        <taxon>Streptomyces</taxon>
    </lineage>
</organism>
<dbReference type="GO" id="GO:0015666">
    <property type="term" value="F:restriction endodeoxyribonuclease activity"/>
    <property type="evidence" value="ECO:0007669"/>
    <property type="project" value="TreeGrafter"/>
</dbReference>
<protein>
    <recommendedName>
        <fullName evidence="1">Restriction endonuclease type IV Mrr domain-containing protein</fullName>
    </recommendedName>
</protein>
<dbReference type="EMBL" id="CP030862">
    <property type="protein sequence ID" value="AXE23525.1"/>
    <property type="molecule type" value="Genomic_DNA"/>
</dbReference>
<dbReference type="Pfam" id="PF04471">
    <property type="entry name" value="Mrr_cat"/>
    <property type="match status" value="1"/>
</dbReference>
<dbReference type="InterPro" id="IPR052906">
    <property type="entry name" value="Type_IV_Methyl-Rstrct_Enzyme"/>
</dbReference>
<sequence length="328" mass="36691">MIYAPRREAALGRDLLFTTQPVQFSNAPAVNNLRGLEEALFTLRSKTRTVISGLSECEMSAWYLPAELSPHARRRDLSLIRVVQGQDRQLLSIVEDVRRGMRQVLAHAPHSRRRRDWAARLEQRLLEERPACPSWDSMGINPISANLLDLKIEHSRVVRQRYEQQVDYATTVIRLLDELLEAGIFTEPTALPMDKIDVLHHSRFEKLIGDLLDRDGYRVVRSGGGAGDLGADVLAIDDFDRHIMVQTKHFSGGNGSVGQPVAQHLFGGASAIHPVALPIVVTNGKFTGSAKMWSKEDARVRLIGRDELARWSEGRESLADVLRAQQAA</sequence>
<dbReference type="PANTHER" id="PTHR30015">
    <property type="entry name" value="MRR RESTRICTION SYSTEM PROTEIN"/>
    <property type="match status" value="1"/>
</dbReference>
<dbReference type="KEGG" id="sgz:C0216_08670"/>
<dbReference type="InterPro" id="IPR011856">
    <property type="entry name" value="tRNA_endonuc-like_dom_sf"/>
</dbReference>
<accession>A0A344TY04</accession>
<proteinExistence type="predicted"/>
<dbReference type="GO" id="GO:0009307">
    <property type="term" value="P:DNA restriction-modification system"/>
    <property type="evidence" value="ECO:0007669"/>
    <property type="project" value="InterPro"/>
</dbReference>
<name>A0A344TY04_9ACTN</name>
<dbReference type="InterPro" id="IPR007560">
    <property type="entry name" value="Restrct_endonuc_IV_Mrr"/>
</dbReference>
<dbReference type="Gene3D" id="3.40.1350.10">
    <property type="match status" value="1"/>
</dbReference>